<dbReference type="InterPro" id="IPR011011">
    <property type="entry name" value="Znf_FYVE_PHD"/>
</dbReference>
<dbReference type="PROSITE" id="PS01359">
    <property type="entry name" value="ZF_PHD_1"/>
    <property type="match status" value="1"/>
</dbReference>
<sequence length="247" mass="28413">MVSTMALRKRTLAPKPISEEPKSKKRSESKKEEDYCDACCENCGSGNRASELLLCDKCDRGFHLFCLRPILVAVPKGSWFCPSCSKDYKPTDSQKKRRRNSGLVMSKKSRKLLPYNPSEDYIRRFTVEADKYIRDLTIITEYVGDVDYLRNRENDDGDSMMTLLSAADPSKSLVICPDKRSNIARFINGINNHTSDGKKKQNVKCVRFNVNGECRVLLIASRDIRKGERLYYDYNGYENEYPTEHFV</sequence>
<keyword evidence="10" id="KW-1185">Reference proteome</keyword>
<dbReference type="OrthoDB" id="336088at2759"/>
<evidence type="ECO:0000313" key="9">
    <source>
        <dbReference type="EMBL" id="CAA2968999.1"/>
    </source>
</evidence>
<evidence type="ECO:0000259" key="7">
    <source>
        <dbReference type="PROSITE" id="PS50016"/>
    </source>
</evidence>
<dbReference type="PROSITE" id="PS50280">
    <property type="entry name" value="SET"/>
    <property type="match status" value="1"/>
</dbReference>
<evidence type="ECO:0000256" key="3">
    <source>
        <dbReference type="ARBA" id="ARBA00022833"/>
    </source>
</evidence>
<dbReference type="AlphaFoldDB" id="A0A8S0QMV7"/>
<dbReference type="InterPro" id="IPR053114">
    <property type="entry name" value="ATXR5/ATXR6"/>
</dbReference>
<dbReference type="PANTHER" id="PTHR48442:SF1">
    <property type="entry name" value="SET DOMAIN-CONTAINING PROTEIN"/>
    <property type="match status" value="1"/>
</dbReference>
<dbReference type="InterPro" id="IPR019786">
    <property type="entry name" value="Zinc_finger_PHD-type_CS"/>
</dbReference>
<evidence type="ECO:0000256" key="4">
    <source>
        <dbReference type="ARBA" id="ARBA00022853"/>
    </source>
</evidence>
<dbReference type="GO" id="GO:0008270">
    <property type="term" value="F:zinc ion binding"/>
    <property type="evidence" value="ECO:0007669"/>
    <property type="project" value="UniProtKB-KW"/>
</dbReference>
<evidence type="ECO:0000256" key="6">
    <source>
        <dbReference type="SAM" id="MobiDB-lite"/>
    </source>
</evidence>
<organism evidence="9 10">
    <name type="scientific">Olea europaea subsp. europaea</name>
    <dbReference type="NCBI Taxonomy" id="158383"/>
    <lineage>
        <taxon>Eukaryota</taxon>
        <taxon>Viridiplantae</taxon>
        <taxon>Streptophyta</taxon>
        <taxon>Embryophyta</taxon>
        <taxon>Tracheophyta</taxon>
        <taxon>Spermatophyta</taxon>
        <taxon>Magnoliopsida</taxon>
        <taxon>eudicotyledons</taxon>
        <taxon>Gunneridae</taxon>
        <taxon>Pentapetalae</taxon>
        <taxon>asterids</taxon>
        <taxon>lamiids</taxon>
        <taxon>Lamiales</taxon>
        <taxon>Oleaceae</taxon>
        <taxon>Oleeae</taxon>
        <taxon>Olea</taxon>
    </lineage>
</organism>
<gene>
    <name evidence="9" type="ORF">OLEA9_A049472</name>
</gene>
<evidence type="ECO:0000313" key="10">
    <source>
        <dbReference type="Proteomes" id="UP000594638"/>
    </source>
</evidence>
<evidence type="ECO:0000259" key="8">
    <source>
        <dbReference type="PROSITE" id="PS50280"/>
    </source>
</evidence>
<dbReference type="InterPro" id="IPR046341">
    <property type="entry name" value="SET_dom_sf"/>
</dbReference>
<keyword evidence="1" id="KW-0479">Metal-binding</keyword>
<dbReference type="EMBL" id="CACTIH010001928">
    <property type="protein sequence ID" value="CAA2968999.1"/>
    <property type="molecule type" value="Genomic_DNA"/>
</dbReference>
<evidence type="ECO:0000256" key="5">
    <source>
        <dbReference type="PROSITE-ProRule" id="PRU00146"/>
    </source>
</evidence>
<dbReference type="SUPFAM" id="SSF57903">
    <property type="entry name" value="FYVE/PHD zinc finger"/>
    <property type="match status" value="1"/>
</dbReference>
<comment type="caution">
    <text evidence="9">The sequence shown here is derived from an EMBL/GenBank/DDBJ whole genome shotgun (WGS) entry which is preliminary data.</text>
</comment>
<dbReference type="SMART" id="SM00249">
    <property type="entry name" value="PHD"/>
    <property type="match status" value="1"/>
</dbReference>
<dbReference type="InterPro" id="IPR001214">
    <property type="entry name" value="SET_dom"/>
</dbReference>
<feature type="domain" description="PHD-type" evidence="7">
    <location>
        <begin position="33"/>
        <end position="87"/>
    </location>
</feature>
<protein>
    <submittedName>
        <fullName evidence="9">Histone-lysine N-methyltransferase ATXR6-like</fullName>
    </submittedName>
</protein>
<dbReference type="GO" id="GO:0006325">
    <property type="term" value="P:chromatin organization"/>
    <property type="evidence" value="ECO:0007669"/>
    <property type="project" value="UniProtKB-KW"/>
</dbReference>
<dbReference type="CDD" id="cd15543">
    <property type="entry name" value="PHD_RSF1"/>
    <property type="match status" value="1"/>
</dbReference>
<name>A0A8S0QMV7_OLEEU</name>
<dbReference type="InterPro" id="IPR001965">
    <property type="entry name" value="Znf_PHD"/>
</dbReference>
<dbReference type="Pfam" id="PF00628">
    <property type="entry name" value="PHD"/>
    <property type="match status" value="1"/>
</dbReference>
<accession>A0A8S0QMV7</accession>
<dbReference type="Gene3D" id="2.30.30.1150">
    <property type="match status" value="1"/>
</dbReference>
<dbReference type="Proteomes" id="UP000594638">
    <property type="component" value="Unassembled WGS sequence"/>
</dbReference>
<dbReference type="PROSITE" id="PS50016">
    <property type="entry name" value="ZF_PHD_2"/>
    <property type="match status" value="1"/>
</dbReference>
<feature type="region of interest" description="Disordered" evidence="6">
    <location>
        <begin position="1"/>
        <end position="26"/>
    </location>
</feature>
<keyword evidence="2 5" id="KW-0863">Zinc-finger</keyword>
<proteinExistence type="predicted"/>
<reference evidence="9 10" key="1">
    <citation type="submission" date="2019-12" db="EMBL/GenBank/DDBJ databases">
        <authorList>
            <person name="Alioto T."/>
            <person name="Alioto T."/>
            <person name="Gomez Garrido J."/>
        </authorList>
    </citation>
    <scope>NUCLEOTIDE SEQUENCE [LARGE SCALE GENOMIC DNA]</scope>
</reference>
<evidence type="ECO:0000256" key="1">
    <source>
        <dbReference type="ARBA" id="ARBA00022723"/>
    </source>
</evidence>
<keyword evidence="3" id="KW-0862">Zinc</keyword>
<dbReference type="SUPFAM" id="SSF82199">
    <property type="entry name" value="SET domain"/>
    <property type="match status" value="1"/>
</dbReference>
<dbReference type="Gramene" id="OE9A049472T1">
    <property type="protein sequence ID" value="OE9A049472C1"/>
    <property type="gene ID" value="OE9A049472"/>
</dbReference>
<dbReference type="CDD" id="cd10539">
    <property type="entry name" value="SET_ATXR5_6-like"/>
    <property type="match status" value="1"/>
</dbReference>
<dbReference type="Gene3D" id="2.170.270.10">
    <property type="entry name" value="SET domain"/>
    <property type="match status" value="1"/>
</dbReference>
<dbReference type="InterPro" id="IPR019787">
    <property type="entry name" value="Znf_PHD-finger"/>
</dbReference>
<dbReference type="PANTHER" id="PTHR48442">
    <property type="entry name" value="SET DOMAIN-CONTAINING PROTEIN"/>
    <property type="match status" value="1"/>
</dbReference>
<dbReference type="Pfam" id="PF00856">
    <property type="entry name" value="SET"/>
    <property type="match status" value="1"/>
</dbReference>
<feature type="domain" description="SET" evidence="8">
    <location>
        <begin position="50"/>
        <end position="235"/>
    </location>
</feature>
<keyword evidence="4" id="KW-0156">Chromatin regulator</keyword>
<evidence type="ECO:0000256" key="2">
    <source>
        <dbReference type="ARBA" id="ARBA00022771"/>
    </source>
</evidence>